<keyword evidence="5 6" id="KW-0472">Membrane</keyword>
<dbReference type="GO" id="GO:0005886">
    <property type="term" value="C:plasma membrane"/>
    <property type="evidence" value="ECO:0007669"/>
    <property type="project" value="UniProtKB-SubCell"/>
</dbReference>
<evidence type="ECO:0000256" key="6">
    <source>
        <dbReference type="RuleBase" id="RU366058"/>
    </source>
</evidence>
<gene>
    <name evidence="8" type="ORF">D0Y53_01885</name>
</gene>
<reference evidence="8 9" key="1">
    <citation type="submission" date="2018-08" db="EMBL/GenBank/DDBJ databases">
        <title>Lysobacter weifangensis sp. nov., a new member of the family 'Xanthomonadaceae', isolated from soil in a farmland.</title>
        <authorList>
            <person name="Zhao H."/>
        </authorList>
    </citation>
    <scope>NUCLEOTIDE SEQUENCE [LARGE SCALE GENOMIC DNA]</scope>
    <source>
        <strain evidence="8 9">WF-2</strain>
    </source>
</reference>
<accession>A0A372DR40</accession>
<feature type="transmembrane region" description="Helical" evidence="6">
    <location>
        <begin position="20"/>
        <end position="41"/>
    </location>
</feature>
<evidence type="ECO:0000256" key="1">
    <source>
        <dbReference type="ARBA" id="ARBA00004651"/>
    </source>
</evidence>
<keyword evidence="3 6" id="KW-0812">Transmembrane</keyword>
<dbReference type="Pfam" id="PF09335">
    <property type="entry name" value="VTT_dom"/>
    <property type="match status" value="1"/>
</dbReference>
<feature type="transmembrane region" description="Helical" evidence="6">
    <location>
        <begin position="62"/>
        <end position="86"/>
    </location>
</feature>
<dbReference type="AlphaFoldDB" id="A0A372DR40"/>
<evidence type="ECO:0000259" key="7">
    <source>
        <dbReference type="Pfam" id="PF09335"/>
    </source>
</evidence>
<evidence type="ECO:0000313" key="8">
    <source>
        <dbReference type="EMBL" id="RFP61837.1"/>
    </source>
</evidence>
<dbReference type="OrthoDB" id="6021607at2"/>
<keyword evidence="4 6" id="KW-1133">Transmembrane helix</keyword>
<dbReference type="PANTHER" id="PTHR12677:SF59">
    <property type="entry name" value="GOLGI APPARATUS MEMBRANE PROTEIN TVP38-RELATED"/>
    <property type="match status" value="1"/>
</dbReference>
<evidence type="ECO:0000256" key="5">
    <source>
        <dbReference type="ARBA" id="ARBA00023136"/>
    </source>
</evidence>
<keyword evidence="9" id="KW-1185">Reference proteome</keyword>
<dbReference type="EMBL" id="QVPD01000002">
    <property type="protein sequence ID" value="RFP61837.1"/>
    <property type="molecule type" value="Genomic_DNA"/>
</dbReference>
<dbReference type="InterPro" id="IPR032816">
    <property type="entry name" value="VTT_dom"/>
</dbReference>
<comment type="subcellular location">
    <subcellularLocation>
        <location evidence="1 6">Cell membrane</location>
        <topology evidence="1 6">Multi-pass membrane protein</topology>
    </subcellularLocation>
</comment>
<feature type="domain" description="VTT" evidence="7">
    <location>
        <begin position="81"/>
        <end position="192"/>
    </location>
</feature>
<feature type="transmembrane region" description="Helical" evidence="6">
    <location>
        <begin position="92"/>
        <end position="112"/>
    </location>
</feature>
<dbReference type="Proteomes" id="UP000262917">
    <property type="component" value="Unassembled WGS sequence"/>
</dbReference>
<evidence type="ECO:0000256" key="2">
    <source>
        <dbReference type="ARBA" id="ARBA00022475"/>
    </source>
</evidence>
<dbReference type="RefSeq" id="WP_117201464.1">
    <property type="nucleotide sequence ID" value="NZ_JBHTBK010000024.1"/>
</dbReference>
<name>A0A372DR40_9GAMM</name>
<evidence type="ECO:0000256" key="4">
    <source>
        <dbReference type="ARBA" id="ARBA00022989"/>
    </source>
</evidence>
<organism evidence="8 9">
    <name type="scientific">Cognatiluteimonas weifangensis</name>
    <dbReference type="NCBI Taxonomy" id="2303539"/>
    <lineage>
        <taxon>Bacteria</taxon>
        <taxon>Pseudomonadati</taxon>
        <taxon>Pseudomonadota</taxon>
        <taxon>Gammaproteobacteria</taxon>
        <taxon>Lysobacterales</taxon>
        <taxon>Lysobacteraceae</taxon>
        <taxon>Cognatiluteimonas</taxon>
    </lineage>
</organism>
<evidence type="ECO:0000313" key="9">
    <source>
        <dbReference type="Proteomes" id="UP000262917"/>
    </source>
</evidence>
<comment type="caution">
    <text evidence="8">The sequence shown here is derived from an EMBL/GenBank/DDBJ whole genome shotgun (WGS) entry which is preliminary data.</text>
</comment>
<sequence length="242" mass="25655">MDAPDPLTTPHGPHWRRALGLLALCVALALLLSVDWLYAGLQQLLAAARPLIAGHPLWGGAVFVLLSALSAMLAFFSSALLVPVALVSWGPLATIALLWLGWLLGGAAAYGLGRSLGRPLVRSVASARLIDYYLVRLPAQVDLPVALLVQLALPSELPGYLFGTLRVRFRVYLPALALGELPFAAGTVLLGENLVAGRGGWLVAIAALGIGASLLALSILHRRLRRPLPEPGGRDREVRSSR</sequence>
<protein>
    <recommendedName>
        <fullName evidence="6">TVP38/TMEM64 family membrane protein</fullName>
    </recommendedName>
</protein>
<feature type="transmembrane region" description="Helical" evidence="6">
    <location>
        <begin position="201"/>
        <end position="220"/>
    </location>
</feature>
<proteinExistence type="inferred from homology"/>
<dbReference type="PANTHER" id="PTHR12677">
    <property type="entry name" value="GOLGI APPARATUS MEMBRANE PROTEIN TVP38-RELATED"/>
    <property type="match status" value="1"/>
</dbReference>
<dbReference type="InterPro" id="IPR015414">
    <property type="entry name" value="TMEM64"/>
</dbReference>
<evidence type="ECO:0000256" key="3">
    <source>
        <dbReference type="ARBA" id="ARBA00022692"/>
    </source>
</evidence>
<comment type="similarity">
    <text evidence="6">Belongs to the TVP38/TMEM64 family.</text>
</comment>
<keyword evidence="2 6" id="KW-1003">Cell membrane</keyword>
<feature type="transmembrane region" description="Helical" evidence="6">
    <location>
        <begin position="171"/>
        <end position="189"/>
    </location>
</feature>